<feature type="compositionally biased region" description="Basic residues" evidence="1">
    <location>
        <begin position="1"/>
        <end position="23"/>
    </location>
</feature>
<feature type="region of interest" description="Disordered" evidence="1">
    <location>
        <begin position="1"/>
        <end position="96"/>
    </location>
</feature>
<name>A0A6B2L1C6_9EUKA</name>
<accession>A0A6B2L1C6</accession>
<dbReference type="AlphaFoldDB" id="A0A6B2L1C6"/>
<dbReference type="EMBL" id="GIBP01001742">
    <property type="protein sequence ID" value="NDV30711.1"/>
    <property type="molecule type" value="Transcribed_RNA"/>
</dbReference>
<protein>
    <submittedName>
        <fullName evidence="2">Uncharacterized protein</fullName>
    </submittedName>
</protein>
<evidence type="ECO:0000313" key="2">
    <source>
        <dbReference type="EMBL" id="NDV30711.1"/>
    </source>
</evidence>
<evidence type="ECO:0000256" key="1">
    <source>
        <dbReference type="SAM" id="MobiDB-lite"/>
    </source>
</evidence>
<sequence length="469" mass="53974">MKERKGKGKAKKATATKGKKRKRDSPSPEPKKRKSTKKVKEEEVKKEKKTSGSRKKKEETEEEPPKKRRTSTKKPEPTEKAPVRKKPLPPKVYCTIPDSEIKPPPVTMKDSYELFYKYQGVPIEKLQNVLSREDYMKLSIQRFLLESKLQSNVKNNVVNEWSIDPYKDEGFNYKLVISNFMHICGTTYQPLPACVAALEVEMKKFIEKIVVKLTQNTLQALSTPDNALTAFQEGQKVQISLDDLARVFYPEKIRLVHQLQYYVALSSHLKHLRKINKSGKKWDLSSNEKGEDSDVIDDLTEFPDGEVIGALTELQKTSLEEIQKKKEKKFYFDPKAWVPACLPENDETILEEIHKERAERLLYRDKLAQQMSPEEYLKFAECYKSNIAKPRKKFEKWLTNECGLDAEHLVLPKVVLDSLAHLAHLHLESIVQVAIRQHHKGKKGQAAPVVLVKLTMTALNKALESINEI</sequence>
<feature type="compositionally biased region" description="Basic and acidic residues" evidence="1">
    <location>
        <begin position="38"/>
        <end position="65"/>
    </location>
</feature>
<proteinExistence type="predicted"/>
<reference evidence="2" key="1">
    <citation type="journal article" date="2020" name="J. Eukaryot. Microbiol.">
        <title>De novo Sequencing, Assembly and Annotation of the Transcriptome for the Free-Living Testate Amoeba Arcella intermedia.</title>
        <authorList>
            <person name="Ribeiro G.M."/>
            <person name="Porfirio-Sousa A.L."/>
            <person name="Maurer-Alcala X.X."/>
            <person name="Katz L.A."/>
            <person name="Lahr D.J.G."/>
        </authorList>
    </citation>
    <scope>NUCLEOTIDE SEQUENCE</scope>
</reference>
<organism evidence="2">
    <name type="scientific">Arcella intermedia</name>
    <dbReference type="NCBI Taxonomy" id="1963864"/>
    <lineage>
        <taxon>Eukaryota</taxon>
        <taxon>Amoebozoa</taxon>
        <taxon>Tubulinea</taxon>
        <taxon>Elardia</taxon>
        <taxon>Arcellinida</taxon>
        <taxon>Sphaerothecina</taxon>
        <taxon>Arcellidae</taxon>
        <taxon>Arcella</taxon>
    </lineage>
</organism>
<feature type="compositionally biased region" description="Basic and acidic residues" evidence="1">
    <location>
        <begin position="73"/>
        <end position="82"/>
    </location>
</feature>